<evidence type="ECO:0000259" key="2">
    <source>
        <dbReference type="Pfam" id="PF14918"/>
    </source>
</evidence>
<gene>
    <name evidence="4" type="primary">Mtbp</name>
</gene>
<dbReference type="Pfam" id="PF14920">
    <property type="entry name" value="MTBP_C"/>
    <property type="match status" value="1"/>
</dbReference>
<dbReference type="Pfam" id="PF14918">
    <property type="entry name" value="MTBP_N"/>
    <property type="match status" value="1"/>
</dbReference>
<dbReference type="InterPro" id="IPR039061">
    <property type="entry name" value="MTBP"/>
</dbReference>
<dbReference type="InterPro" id="IPR029421">
    <property type="entry name" value="MTBP_N"/>
</dbReference>
<dbReference type="EMBL" id="LR788178">
    <property type="protein sequence ID" value="CAB3264040.1"/>
    <property type="molecule type" value="mRNA"/>
</dbReference>
<dbReference type="GO" id="GO:0031396">
    <property type="term" value="P:regulation of protein ubiquitination"/>
    <property type="evidence" value="ECO:0007669"/>
    <property type="project" value="InterPro"/>
</dbReference>
<dbReference type="GO" id="GO:0034501">
    <property type="term" value="P:protein localization to kinetochore"/>
    <property type="evidence" value="ECO:0007669"/>
    <property type="project" value="TreeGrafter"/>
</dbReference>
<dbReference type="GO" id="GO:0007089">
    <property type="term" value="P:traversing start control point of mitotic cell cycle"/>
    <property type="evidence" value="ECO:0007669"/>
    <property type="project" value="TreeGrafter"/>
</dbReference>
<dbReference type="AlphaFoldDB" id="A0A6F9DLY2"/>
<dbReference type="InterPro" id="IPR029418">
    <property type="entry name" value="MTBP_C"/>
</dbReference>
<organism evidence="4">
    <name type="scientific">Phallusia mammillata</name>
    <dbReference type="NCBI Taxonomy" id="59560"/>
    <lineage>
        <taxon>Eukaryota</taxon>
        <taxon>Metazoa</taxon>
        <taxon>Chordata</taxon>
        <taxon>Tunicata</taxon>
        <taxon>Ascidiacea</taxon>
        <taxon>Phlebobranchia</taxon>
        <taxon>Ascidiidae</taxon>
        <taxon>Phallusia</taxon>
    </lineage>
</organism>
<sequence length="789" mass="89095">MDKYIIVIQHSSHETQNVIGWQLHQRQSAKIEEPNIFNIIQHKQIKTFLTFIKICEDAEQTNKVNWKKCDGPISKENFAKAMLSDVGEILMELSDDLPPPGCCQVYIDWHIEPPTSTNIKELSPILGALKKLNLWHHADIKLVDPNLSEDSNLIADFVGGICTSKPFTSRKLNADCIWSGSLDVSLPESKSVNSFSGFSMYKHFSPISFVDTNCRNFDTLSDTNVWIGDVIKVLDLVDMNTVPLLYRSDYLFVLQCEADNSAGLKLQQALEKYQNGGFLCKFDYAISEDPFSSCKELSSENWRNVVLNEEMSLENPKFFMNYDLRLAHFLITLPKKKNELDCKELTFHMHALKLVDELSVKPLIDQSHTNIYNSCKAECLSYDGNRNLPCINAAALSTIHDKFSLILQQVMKSWRSQYGDEISAENLQQIVNCTEDVCDEYLRNFLVTVPEHFTFNLGSDSEGQDNRMPELSALFNKESKLSLPMAAVKATDSVMDALWSNSVASKIKTGTDSSQDVLSKLLDKNECRKILSNLSSFKQSASEPPNLEKLQDFTTALTTSYHGISYNVDARSSEKQDRYCRRTVEKLVKYETFSVGSKSQVPSPATMNINDSPPKQAKVECTPGKKKRLQKVAEKLYKKRAQSSSINTSMVLRSTPTKKNSTNLIKEKLAASPSVHKMELRSSTPTKEPLNARRRILSSASSTSTKRKTSQKTYVQDNKKKLQDLVICTLANNGVMKDHKKFNKCAKRLYDVSMAFLKDLKSSKGLEMTMKRTVEENVKLVLSFEIGGS</sequence>
<feature type="domain" description="DM2" evidence="2">
    <location>
        <begin position="79"/>
        <end position="201"/>
    </location>
</feature>
<evidence type="ECO:0000313" key="4">
    <source>
        <dbReference type="EMBL" id="CAB3264040.1"/>
    </source>
</evidence>
<dbReference type="PANTHER" id="PTHR14382:SF1">
    <property type="entry name" value="MDM2-BINDING PROTEIN"/>
    <property type="match status" value="1"/>
</dbReference>
<feature type="compositionally biased region" description="Polar residues" evidence="1">
    <location>
        <begin position="599"/>
        <end position="613"/>
    </location>
</feature>
<name>A0A6F9DLY2_9ASCI</name>
<protein>
    <submittedName>
        <fullName evidence="4">Mdm2-binding protein-like</fullName>
    </submittedName>
</protein>
<dbReference type="PANTHER" id="PTHR14382">
    <property type="entry name" value="MDM2-BINDING PROTEIN"/>
    <property type="match status" value="1"/>
</dbReference>
<feature type="domain" description="MDN2-binding protein C-terminal" evidence="3">
    <location>
        <begin position="550"/>
        <end position="781"/>
    </location>
</feature>
<dbReference type="GO" id="GO:0000776">
    <property type="term" value="C:kinetochore"/>
    <property type="evidence" value="ECO:0007669"/>
    <property type="project" value="TreeGrafter"/>
</dbReference>
<feature type="region of interest" description="Disordered" evidence="1">
    <location>
        <begin position="599"/>
        <end position="625"/>
    </location>
</feature>
<feature type="region of interest" description="Disordered" evidence="1">
    <location>
        <begin position="673"/>
        <end position="715"/>
    </location>
</feature>
<proteinExistence type="evidence at transcript level"/>
<reference evidence="4" key="1">
    <citation type="submission" date="2020-04" db="EMBL/GenBank/DDBJ databases">
        <authorList>
            <person name="Neveu A P."/>
        </authorList>
    </citation>
    <scope>NUCLEOTIDE SEQUENCE</scope>
    <source>
        <tissue evidence="4">Whole embryo</tissue>
    </source>
</reference>
<accession>A0A6F9DLY2</accession>
<evidence type="ECO:0000256" key="1">
    <source>
        <dbReference type="SAM" id="MobiDB-lite"/>
    </source>
</evidence>
<evidence type="ECO:0000259" key="3">
    <source>
        <dbReference type="Pfam" id="PF14920"/>
    </source>
</evidence>